<comment type="caution">
    <text evidence="8">The sequence shown here is derived from an EMBL/GenBank/DDBJ whole genome shotgun (WGS) entry which is preliminary data.</text>
</comment>
<protein>
    <submittedName>
        <fullName evidence="8">Integral membrane protein</fullName>
    </submittedName>
</protein>
<feature type="transmembrane region" description="Helical" evidence="6">
    <location>
        <begin position="81"/>
        <end position="101"/>
    </location>
</feature>
<keyword evidence="9" id="KW-1185">Reference proteome</keyword>
<keyword evidence="2" id="KW-1003">Cell membrane</keyword>
<dbReference type="EMBL" id="SHLC01000001">
    <property type="protein sequence ID" value="RZU64217.1"/>
    <property type="molecule type" value="Genomic_DNA"/>
</dbReference>
<name>A0A4Q8AIF4_9MICO</name>
<evidence type="ECO:0000256" key="4">
    <source>
        <dbReference type="ARBA" id="ARBA00022989"/>
    </source>
</evidence>
<dbReference type="NCBIfam" id="TIGR03954">
    <property type="entry name" value="integ_memb_HG"/>
    <property type="match status" value="1"/>
</dbReference>
<dbReference type="GO" id="GO:0005886">
    <property type="term" value="C:plasma membrane"/>
    <property type="evidence" value="ECO:0007669"/>
    <property type="project" value="UniProtKB-SubCell"/>
</dbReference>
<evidence type="ECO:0000256" key="1">
    <source>
        <dbReference type="ARBA" id="ARBA00004651"/>
    </source>
</evidence>
<evidence type="ECO:0000259" key="7">
    <source>
        <dbReference type="Pfam" id="PF12823"/>
    </source>
</evidence>
<dbReference type="PANTHER" id="PTHR40077">
    <property type="entry name" value="MEMBRANE PROTEIN-RELATED"/>
    <property type="match status" value="1"/>
</dbReference>
<reference evidence="8 9" key="1">
    <citation type="submission" date="2019-02" db="EMBL/GenBank/DDBJ databases">
        <title>Sequencing the genomes of 1000 actinobacteria strains.</title>
        <authorList>
            <person name="Klenk H.-P."/>
        </authorList>
    </citation>
    <scope>NUCLEOTIDE SEQUENCE [LARGE SCALE GENOMIC DNA]</scope>
    <source>
        <strain evidence="8 9">DSM 18319</strain>
    </source>
</reference>
<dbReference type="OrthoDB" id="9342687at2"/>
<feature type="domain" description="DUF3817" evidence="7">
    <location>
        <begin position="18"/>
        <end position="133"/>
    </location>
</feature>
<dbReference type="PANTHER" id="PTHR40077:SF2">
    <property type="entry name" value="MEMBRANE PROTEIN"/>
    <property type="match status" value="1"/>
</dbReference>
<keyword evidence="5 6" id="KW-0472">Membrane</keyword>
<accession>A0A4Q8AIF4</accession>
<keyword evidence="4 6" id="KW-1133">Transmembrane helix</keyword>
<sequence>MPLEPKPAVFPRIRKAVKLYKVTSVITGVMLLLLCAEMIVKYAFHFELYGFGDAGFLYFAPMVETATGWESTGVGANLSTGILIAHGWFYVVYLFACFQLWSLMRWLFPKFLLLALGGVIPLLSFFLEVRVAREVETYLATREAAATDPVEAHA</sequence>
<evidence type="ECO:0000256" key="3">
    <source>
        <dbReference type="ARBA" id="ARBA00022692"/>
    </source>
</evidence>
<proteinExistence type="predicted"/>
<dbReference type="Pfam" id="PF12823">
    <property type="entry name" value="DUF3817"/>
    <property type="match status" value="1"/>
</dbReference>
<dbReference type="InterPro" id="IPR023845">
    <property type="entry name" value="DUF3817_TM"/>
</dbReference>
<organism evidence="8 9">
    <name type="scientific">Microterricola gilva</name>
    <dbReference type="NCBI Taxonomy" id="393267"/>
    <lineage>
        <taxon>Bacteria</taxon>
        <taxon>Bacillati</taxon>
        <taxon>Actinomycetota</taxon>
        <taxon>Actinomycetes</taxon>
        <taxon>Micrococcales</taxon>
        <taxon>Microbacteriaceae</taxon>
        <taxon>Microterricola</taxon>
    </lineage>
</organism>
<dbReference type="Proteomes" id="UP000291483">
    <property type="component" value="Unassembled WGS sequence"/>
</dbReference>
<evidence type="ECO:0000313" key="8">
    <source>
        <dbReference type="EMBL" id="RZU64217.1"/>
    </source>
</evidence>
<evidence type="ECO:0000256" key="6">
    <source>
        <dbReference type="SAM" id="Phobius"/>
    </source>
</evidence>
<dbReference type="AlphaFoldDB" id="A0A4Q8AIF4"/>
<evidence type="ECO:0000313" key="9">
    <source>
        <dbReference type="Proteomes" id="UP000291483"/>
    </source>
</evidence>
<feature type="transmembrane region" description="Helical" evidence="6">
    <location>
        <begin position="107"/>
        <end position="127"/>
    </location>
</feature>
<evidence type="ECO:0000256" key="5">
    <source>
        <dbReference type="ARBA" id="ARBA00023136"/>
    </source>
</evidence>
<comment type="subcellular location">
    <subcellularLocation>
        <location evidence="1">Cell membrane</location>
        <topology evidence="1">Multi-pass membrane protein</topology>
    </subcellularLocation>
</comment>
<gene>
    <name evidence="8" type="ORF">EV379_0511</name>
</gene>
<feature type="transmembrane region" description="Helical" evidence="6">
    <location>
        <begin position="20"/>
        <end position="42"/>
    </location>
</feature>
<keyword evidence="3 6" id="KW-0812">Transmembrane</keyword>
<dbReference type="RefSeq" id="WP_130504757.1">
    <property type="nucleotide sequence ID" value="NZ_SHLC01000001.1"/>
</dbReference>
<evidence type="ECO:0000256" key="2">
    <source>
        <dbReference type="ARBA" id="ARBA00022475"/>
    </source>
</evidence>